<dbReference type="GO" id="GO:0006139">
    <property type="term" value="P:nucleobase-containing compound metabolic process"/>
    <property type="evidence" value="ECO:0007669"/>
    <property type="project" value="InterPro"/>
</dbReference>
<keyword evidence="2" id="KW-0378">Hydrolase</keyword>
<dbReference type="SMART" id="SM00491">
    <property type="entry name" value="HELICc2"/>
    <property type="match status" value="1"/>
</dbReference>
<evidence type="ECO:0000256" key="2">
    <source>
        <dbReference type="ARBA" id="ARBA00022801"/>
    </source>
</evidence>
<evidence type="ECO:0000256" key="4">
    <source>
        <dbReference type="ARBA" id="ARBA00038058"/>
    </source>
</evidence>
<evidence type="ECO:0000259" key="5">
    <source>
        <dbReference type="PROSITE" id="PS51193"/>
    </source>
</evidence>
<dbReference type="GO" id="GO:0016818">
    <property type="term" value="F:hydrolase activity, acting on acid anhydrides, in phosphorus-containing anhydrides"/>
    <property type="evidence" value="ECO:0007669"/>
    <property type="project" value="InterPro"/>
</dbReference>
<dbReference type="RefSeq" id="WP_006574318.1">
    <property type="nucleotide sequence ID" value="NZ_AAXG02000036.1"/>
</dbReference>
<protein>
    <recommendedName>
        <fullName evidence="5">Helicase ATP-binding domain-containing protein</fullName>
    </recommendedName>
</protein>
<comment type="caution">
    <text evidence="6">The sequence shown here is derived from an EMBL/GenBank/DDBJ whole genome shotgun (WGS) entry which is preliminary data.</text>
</comment>
<dbReference type="InterPro" id="IPR027417">
    <property type="entry name" value="P-loop_NTPase"/>
</dbReference>
<organism evidence="6 7">
    <name type="scientific">Pseudoflavonifractor capillosus ATCC 29799</name>
    <dbReference type="NCBI Taxonomy" id="411467"/>
    <lineage>
        <taxon>Bacteria</taxon>
        <taxon>Bacillati</taxon>
        <taxon>Bacillota</taxon>
        <taxon>Clostridia</taxon>
        <taxon>Eubacteriales</taxon>
        <taxon>Oscillospiraceae</taxon>
        <taxon>Pseudoflavonifractor</taxon>
    </lineage>
</organism>
<keyword evidence="3" id="KW-0067">ATP-binding</keyword>
<dbReference type="GO" id="GO:0003676">
    <property type="term" value="F:nucleic acid binding"/>
    <property type="evidence" value="ECO:0007669"/>
    <property type="project" value="InterPro"/>
</dbReference>
<dbReference type="EMBL" id="AAXG02000036">
    <property type="protein sequence ID" value="EDM98385.1"/>
    <property type="molecule type" value="Genomic_DNA"/>
</dbReference>
<dbReference type="SUPFAM" id="SSF52540">
    <property type="entry name" value="P-loop containing nucleoside triphosphate hydrolases"/>
    <property type="match status" value="1"/>
</dbReference>
<dbReference type="PANTHER" id="PTHR11472:SF34">
    <property type="entry name" value="REGULATOR OF TELOMERE ELONGATION HELICASE 1"/>
    <property type="match status" value="1"/>
</dbReference>
<keyword evidence="7" id="KW-1185">Reference proteome</keyword>
<dbReference type="OrthoDB" id="9803913at2"/>
<dbReference type="GO" id="GO:0005524">
    <property type="term" value="F:ATP binding"/>
    <property type="evidence" value="ECO:0007669"/>
    <property type="project" value="UniProtKB-KW"/>
</dbReference>
<dbReference type="PROSITE" id="PS51193">
    <property type="entry name" value="HELICASE_ATP_BIND_2"/>
    <property type="match status" value="1"/>
</dbReference>
<dbReference type="STRING" id="411467.BACCAP_03821"/>
<dbReference type="Pfam" id="PF13307">
    <property type="entry name" value="Helicase_C_2"/>
    <property type="match status" value="1"/>
</dbReference>
<dbReference type="AlphaFoldDB" id="A6P016"/>
<evidence type="ECO:0000313" key="7">
    <source>
        <dbReference type="Proteomes" id="UP000003639"/>
    </source>
</evidence>
<evidence type="ECO:0000256" key="3">
    <source>
        <dbReference type="ARBA" id="ARBA00022840"/>
    </source>
</evidence>
<dbReference type="eggNOG" id="COG1199">
    <property type="taxonomic scope" value="Bacteria"/>
</dbReference>
<feature type="domain" description="Helicase ATP-binding" evidence="5">
    <location>
        <begin position="19"/>
        <end position="292"/>
    </location>
</feature>
<evidence type="ECO:0000256" key="1">
    <source>
        <dbReference type="ARBA" id="ARBA00022741"/>
    </source>
</evidence>
<reference evidence="6 7" key="1">
    <citation type="submission" date="2007-04" db="EMBL/GenBank/DDBJ databases">
        <authorList>
            <person name="Fulton L."/>
            <person name="Clifton S."/>
            <person name="Fulton B."/>
            <person name="Xu J."/>
            <person name="Minx P."/>
            <person name="Pepin K.H."/>
            <person name="Johnson M."/>
            <person name="Thiruvilangam P."/>
            <person name="Bhonagiri V."/>
            <person name="Nash W.E."/>
            <person name="Mardis E.R."/>
            <person name="Wilson R.K."/>
        </authorList>
    </citation>
    <scope>NUCLEOTIDE SEQUENCE [LARGE SCALE GENOMIC DNA]</scope>
    <source>
        <strain evidence="6 7">ATCC 29799</strain>
    </source>
</reference>
<dbReference type="GO" id="GO:0003678">
    <property type="term" value="F:DNA helicase activity"/>
    <property type="evidence" value="ECO:0007669"/>
    <property type="project" value="TreeGrafter"/>
</dbReference>
<dbReference type="Gene3D" id="3.40.50.300">
    <property type="entry name" value="P-loop containing nucleotide triphosphate hydrolases"/>
    <property type="match status" value="2"/>
</dbReference>
<accession>A6P016</accession>
<dbReference type="InterPro" id="IPR006555">
    <property type="entry name" value="ATP-dep_Helicase_C"/>
</dbReference>
<gene>
    <name evidence="6" type="ORF">BACCAP_03821</name>
</gene>
<dbReference type="InterPro" id="IPR014013">
    <property type="entry name" value="Helic_SF1/SF2_ATP-bd_DinG/Rad3"/>
</dbReference>
<dbReference type="PANTHER" id="PTHR11472">
    <property type="entry name" value="DNA REPAIR DEAD HELICASE RAD3/XP-D SUBFAMILY MEMBER"/>
    <property type="match status" value="1"/>
</dbReference>
<comment type="similarity">
    <text evidence="4">Belongs to the helicase family. DinG subfamily.</text>
</comment>
<dbReference type="InterPro" id="IPR045028">
    <property type="entry name" value="DinG/Rad3-like"/>
</dbReference>
<sequence length="642" mass="72035">MISYHNRQVAHHEIDHIFQDLFPSHGMTARPSQIELSHKMLDAMIHSKIALSDAGTGIGKTYAYLVAGVSFSRALSRENIPFQPILISTSSIALQTAVREEYIPFLSSVLLEDKLIQAPIRAVIRKGKSHYVCDERLMRRLRQVDLERKNPLAAQALLSLRDHLDADQAPHLSQYDRNRVCVPTICDCRRDSCRYLCYMEACNSDRYLFQICNHNLLLADAIHRGSGHRPILPDVGALIIDEAHKLPETARQMFGITLAAKDIRTLIRTLRAERYLLASESLADMASALLKLMSLPPDGNRPFSDYVRHMIGPARTLATIQRQLSGVLTPTARKELDRISSAVHLFLEERSDLVFYTAADDDGGTLLCASISDLTAQLQATLWSQPQPVLLTSGTLAIGKDFCRFKEEAGLTGNSRVEESVSPSPFDYRKNCLLYFPAMPPKQHEVDYFDKLAEEIRTLLIAVHGHALVLFTSYAGMSAVKDRLKQQPLPFPLFTMGRNAPHTMAQFKAAPGSVLFATGAAWEGFDFPGDCVSLLVIPRLPFQYPDALQEKKREAYPDLRTFIRAVAVPEMQIRLKQGFGRAIRLETDTCAIAILDERAARGSRYFQDVQSALPEMPITSSIYAVERFIQRVKDESYFEEAA</sequence>
<dbReference type="Proteomes" id="UP000003639">
    <property type="component" value="Unassembled WGS sequence"/>
</dbReference>
<keyword evidence="1" id="KW-0547">Nucleotide-binding</keyword>
<name>A6P016_9FIRM</name>
<evidence type="ECO:0000313" key="6">
    <source>
        <dbReference type="EMBL" id="EDM98385.1"/>
    </source>
</evidence>
<reference evidence="6 7" key="2">
    <citation type="submission" date="2007-06" db="EMBL/GenBank/DDBJ databases">
        <title>Draft genome sequence of Pseudoflavonifractor capillosus ATCC 29799.</title>
        <authorList>
            <person name="Sudarsanam P."/>
            <person name="Ley R."/>
            <person name="Guruge J."/>
            <person name="Turnbaugh P.J."/>
            <person name="Mahowald M."/>
            <person name="Liep D."/>
            <person name="Gordon J."/>
        </authorList>
    </citation>
    <scope>NUCLEOTIDE SEQUENCE [LARGE SCALE GENOMIC DNA]</scope>
    <source>
        <strain evidence="6 7">ATCC 29799</strain>
    </source>
</reference>
<proteinExistence type="inferred from homology"/>